<proteinExistence type="predicted"/>
<evidence type="ECO:0000313" key="1">
    <source>
        <dbReference type="EMBL" id="TXG92614.1"/>
    </source>
</evidence>
<evidence type="ECO:0000313" key="2">
    <source>
        <dbReference type="Proteomes" id="UP000471120"/>
    </source>
</evidence>
<dbReference type="EMBL" id="QRCM01000001">
    <property type="protein sequence ID" value="TXG92614.1"/>
    <property type="molecule type" value="Genomic_DNA"/>
</dbReference>
<gene>
    <name evidence="1" type="ORF">DW322_11235</name>
</gene>
<comment type="caution">
    <text evidence="1">The sequence shown here is derived from an EMBL/GenBank/DDBJ whole genome shotgun (WGS) entry which is preliminary data.</text>
</comment>
<protein>
    <submittedName>
        <fullName evidence="1">Terminase</fullName>
    </submittedName>
</protein>
<name>A0A6P2CIJ9_9NOCA</name>
<accession>A0A6P2CIJ9</accession>
<dbReference type="AlphaFoldDB" id="A0A6P2CIJ9"/>
<dbReference type="RefSeq" id="WP_010836671.1">
    <property type="nucleotide sequence ID" value="NZ_QRCM01000001.1"/>
</dbReference>
<reference evidence="1 2" key="1">
    <citation type="submission" date="2018-07" db="EMBL/GenBank/DDBJ databases">
        <title>Genome sequence of Rhodococcus rhodnii ATCC 35071 from Rhodnius prolixus.</title>
        <authorList>
            <person name="Patel V."/>
            <person name="Vogel K.J."/>
        </authorList>
    </citation>
    <scope>NUCLEOTIDE SEQUENCE [LARGE SCALE GENOMIC DNA]</scope>
    <source>
        <strain evidence="1 2">ATCC 35071</strain>
    </source>
</reference>
<organism evidence="1 2">
    <name type="scientific">Rhodococcus rhodnii</name>
    <dbReference type="NCBI Taxonomy" id="38312"/>
    <lineage>
        <taxon>Bacteria</taxon>
        <taxon>Bacillati</taxon>
        <taxon>Actinomycetota</taxon>
        <taxon>Actinomycetes</taxon>
        <taxon>Mycobacteriales</taxon>
        <taxon>Nocardiaceae</taxon>
        <taxon>Rhodococcus</taxon>
    </lineage>
</organism>
<sequence>MPALWLPNPADGTQIAVGFDGSENNDWTALRAETRDGFQFTPRYGPDARPMIWNPAEWGGEIPRGEVHAAVDELFTRWRVSRFYADPSGWYSEIGDWSLRYGEDVVSEWPNDKISRMYPAIRRFETDLVTGRITHDGCPITAVHIANARKVAKPGQKFVLGKPADHQKIDAAQASIVAHEAAADAREAGWPSETESHVIVFR</sequence>
<dbReference type="Proteomes" id="UP000471120">
    <property type="component" value="Unassembled WGS sequence"/>
</dbReference>